<keyword evidence="1" id="KW-0472">Membrane</keyword>
<proteinExistence type="predicted"/>
<evidence type="ECO:0000313" key="4">
    <source>
        <dbReference type="Proteomes" id="UP000265882"/>
    </source>
</evidence>
<sequence>MKREMKVGLFFIIGMLILGILTFYSGSLSDWFQKKYTLYANFEKVDGLVENDPVTLAGVEIGEVKKMRIRGAQVEVALLINRDAIIRKDSTARIETESLLGGKYIGMTIGSPDAPILKDGDTVQTRQAADMTAILQNVADLAEDIRLAVNNFNKNQEKLASQIDDILGENRENIRETFASLNRIVTDNEEGIGETIENLRAAGPHLKEAMERVNEIARKMESGEGTLGKLVQDDSLYNDMRDLSAKLGEASDTVVRVLGDNEADMREAVASLREATPKMQATMERIDKISEKIEKGEGSLGKLIQDDALYDEATRMFKESRHAAEDLREQVPIITFTSVLFGAFQ</sequence>
<evidence type="ECO:0000259" key="2">
    <source>
        <dbReference type="Pfam" id="PF02470"/>
    </source>
</evidence>
<dbReference type="InterPro" id="IPR052336">
    <property type="entry name" value="MlaD_Phospholipid_Transporter"/>
</dbReference>
<dbReference type="EMBL" id="QZKU01000027">
    <property type="protein sequence ID" value="RJP24979.1"/>
    <property type="molecule type" value="Genomic_DNA"/>
</dbReference>
<accession>A0A3A4P1G9</accession>
<comment type="caution">
    <text evidence="3">The sequence shown here is derived from an EMBL/GenBank/DDBJ whole genome shotgun (WGS) entry which is preliminary data.</text>
</comment>
<keyword evidence="1" id="KW-1133">Transmembrane helix</keyword>
<evidence type="ECO:0000256" key="1">
    <source>
        <dbReference type="SAM" id="Phobius"/>
    </source>
</evidence>
<protein>
    <submittedName>
        <fullName evidence="3">MCE family protein</fullName>
    </submittedName>
</protein>
<feature type="transmembrane region" description="Helical" evidence="1">
    <location>
        <begin position="7"/>
        <end position="26"/>
    </location>
</feature>
<dbReference type="Proteomes" id="UP000265882">
    <property type="component" value="Unassembled WGS sequence"/>
</dbReference>
<organism evidence="3 4">
    <name type="scientific">Abyssobacteria bacterium (strain SURF_5)</name>
    <dbReference type="NCBI Taxonomy" id="2093360"/>
    <lineage>
        <taxon>Bacteria</taxon>
        <taxon>Pseudomonadati</taxon>
        <taxon>Candidatus Hydrogenedentota</taxon>
        <taxon>Candidatus Abyssobacteria</taxon>
    </lineage>
</organism>
<evidence type="ECO:0000313" key="3">
    <source>
        <dbReference type="EMBL" id="RJP24979.1"/>
    </source>
</evidence>
<reference evidence="3 4" key="1">
    <citation type="journal article" date="2017" name="ISME J.">
        <title>Energy and carbon metabolisms in a deep terrestrial subsurface fluid microbial community.</title>
        <authorList>
            <person name="Momper L."/>
            <person name="Jungbluth S.P."/>
            <person name="Lee M.D."/>
            <person name="Amend J.P."/>
        </authorList>
    </citation>
    <scope>NUCLEOTIDE SEQUENCE [LARGE SCALE GENOMIC DNA]</scope>
    <source>
        <strain evidence="3">SURF_5</strain>
    </source>
</reference>
<dbReference type="InterPro" id="IPR003399">
    <property type="entry name" value="Mce/MlaD"/>
</dbReference>
<keyword evidence="1" id="KW-0812">Transmembrane</keyword>
<dbReference type="AlphaFoldDB" id="A0A3A4P1G9"/>
<gene>
    <name evidence="3" type="ORF">C4520_03100</name>
</gene>
<dbReference type="Pfam" id="PF02470">
    <property type="entry name" value="MlaD"/>
    <property type="match status" value="1"/>
</dbReference>
<dbReference type="PANTHER" id="PTHR33371:SF4">
    <property type="entry name" value="INTERMEMBRANE PHOSPHOLIPID TRANSPORT SYSTEM BINDING PROTEIN MLAD"/>
    <property type="match status" value="1"/>
</dbReference>
<name>A0A3A4P1G9_ABYX5</name>
<dbReference type="GO" id="GO:0005543">
    <property type="term" value="F:phospholipid binding"/>
    <property type="evidence" value="ECO:0007669"/>
    <property type="project" value="TreeGrafter"/>
</dbReference>
<dbReference type="PANTHER" id="PTHR33371">
    <property type="entry name" value="INTERMEMBRANE PHOSPHOLIPID TRANSPORT SYSTEM BINDING PROTEIN MLAD-RELATED"/>
    <property type="match status" value="1"/>
</dbReference>
<feature type="domain" description="Mce/MlaD" evidence="2">
    <location>
        <begin position="35"/>
        <end position="107"/>
    </location>
</feature>
<dbReference type="GO" id="GO:0005548">
    <property type="term" value="F:phospholipid transporter activity"/>
    <property type="evidence" value="ECO:0007669"/>
    <property type="project" value="TreeGrafter"/>
</dbReference>